<dbReference type="InterPro" id="IPR058922">
    <property type="entry name" value="WHD_DRP"/>
</dbReference>
<dbReference type="SUPFAM" id="SSF52058">
    <property type="entry name" value="L domain-like"/>
    <property type="match status" value="1"/>
</dbReference>
<keyword evidence="3" id="KW-0479">Metal-binding</keyword>
<dbReference type="SUPFAM" id="SSF52540">
    <property type="entry name" value="P-loop containing nucleoside triphosphate hydrolases"/>
    <property type="match status" value="1"/>
</dbReference>
<dbReference type="GO" id="GO:0008270">
    <property type="term" value="F:zinc ion binding"/>
    <property type="evidence" value="ECO:0007669"/>
    <property type="project" value="UniProtKB-KW"/>
</dbReference>
<comment type="similarity">
    <text evidence="1">Belongs to the disease resistance NB-LRR family.</text>
</comment>
<reference evidence="13" key="4">
    <citation type="submission" date="2019-03" db="UniProtKB">
        <authorList>
            <consortium name="EnsemblPlants"/>
        </authorList>
    </citation>
    <scope>IDENTIFICATION</scope>
</reference>
<dbReference type="Gene3D" id="3.80.10.10">
    <property type="entry name" value="Ribonuclease Inhibitor"/>
    <property type="match status" value="4"/>
</dbReference>
<dbReference type="Pfam" id="PF23559">
    <property type="entry name" value="WHD_DRP"/>
    <property type="match status" value="1"/>
</dbReference>
<evidence type="ECO:0000256" key="9">
    <source>
        <dbReference type="ARBA" id="ARBA00022840"/>
    </source>
</evidence>
<dbReference type="Proteomes" id="UP000015105">
    <property type="component" value="Chromosome 6D"/>
</dbReference>
<dbReference type="PRINTS" id="PR00364">
    <property type="entry name" value="DISEASERSIST"/>
</dbReference>
<dbReference type="SMART" id="SM00367">
    <property type="entry name" value="LRR_CC"/>
    <property type="match status" value="4"/>
</dbReference>
<evidence type="ECO:0000256" key="5">
    <source>
        <dbReference type="ARBA" id="ARBA00022741"/>
    </source>
</evidence>
<dbReference type="Gene3D" id="3.40.50.300">
    <property type="entry name" value="P-loop containing nucleotide triphosphate hydrolases"/>
    <property type="match status" value="1"/>
</dbReference>
<keyword evidence="5" id="KW-0547">Nucleotide-binding</keyword>
<dbReference type="InterPro" id="IPR006553">
    <property type="entry name" value="Leu-rich_rpt_Cys-con_subtyp"/>
</dbReference>
<dbReference type="Gramene" id="AET6Gv20991800.1">
    <property type="protein sequence ID" value="AET6Gv20991800.1"/>
    <property type="gene ID" value="AET6Gv20991800"/>
</dbReference>
<dbReference type="GO" id="GO:0003677">
    <property type="term" value="F:DNA binding"/>
    <property type="evidence" value="ECO:0007669"/>
    <property type="project" value="InterPro"/>
</dbReference>
<dbReference type="GO" id="GO:0006952">
    <property type="term" value="P:defense response"/>
    <property type="evidence" value="ECO:0007669"/>
    <property type="project" value="UniProtKB-KW"/>
</dbReference>
<dbReference type="STRING" id="200361.A0A453Q6D1"/>
<dbReference type="Gene3D" id="1.10.10.10">
    <property type="entry name" value="Winged helix-like DNA-binding domain superfamily/Winged helix DNA-binding domain"/>
    <property type="match status" value="1"/>
</dbReference>
<dbReference type="InterPro" id="IPR041118">
    <property type="entry name" value="Rx_N"/>
</dbReference>
<feature type="compositionally biased region" description="Polar residues" evidence="11">
    <location>
        <begin position="21"/>
        <end position="30"/>
    </location>
</feature>
<dbReference type="PANTHER" id="PTHR36766:SF73">
    <property type="entry name" value="NB-ARC DOMAIN-CONTAINING PROTEIN"/>
    <property type="match status" value="1"/>
</dbReference>
<evidence type="ECO:0000256" key="3">
    <source>
        <dbReference type="ARBA" id="ARBA00022723"/>
    </source>
</evidence>
<feature type="domain" description="BED-type" evidence="12">
    <location>
        <begin position="184"/>
        <end position="243"/>
    </location>
</feature>
<dbReference type="Pfam" id="PF00931">
    <property type="entry name" value="NB-ARC"/>
    <property type="match status" value="1"/>
</dbReference>
<evidence type="ECO:0000313" key="13">
    <source>
        <dbReference type="EnsemblPlants" id="AET6Gv20991800.1"/>
    </source>
</evidence>
<dbReference type="GO" id="GO:0043531">
    <property type="term" value="F:ADP binding"/>
    <property type="evidence" value="ECO:0007669"/>
    <property type="project" value="InterPro"/>
</dbReference>
<reference evidence="13" key="3">
    <citation type="journal article" date="2017" name="Nature">
        <title>Genome sequence of the progenitor of the wheat D genome Aegilops tauschii.</title>
        <authorList>
            <person name="Luo M.C."/>
            <person name="Gu Y.Q."/>
            <person name="Puiu D."/>
            <person name="Wang H."/>
            <person name="Twardziok S.O."/>
            <person name="Deal K.R."/>
            <person name="Huo N."/>
            <person name="Zhu T."/>
            <person name="Wang L."/>
            <person name="Wang Y."/>
            <person name="McGuire P.E."/>
            <person name="Liu S."/>
            <person name="Long H."/>
            <person name="Ramasamy R.K."/>
            <person name="Rodriguez J.C."/>
            <person name="Van S.L."/>
            <person name="Yuan L."/>
            <person name="Wang Z."/>
            <person name="Xia Z."/>
            <person name="Xiao L."/>
            <person name="Anderson O.D."/>
            <person name="Ouyang S."/>
            <person name="Liang Y."/>
            <person name="Zimin A.V."/>
            <person name="Pertea G."/>
            <person name="Qi P."/>
            <person name="Bennetzen J.L."/>
            <person name="Dai X."/>
            <person name="Dawson M.W."/>
            <person name="Muller H.G."/>
            <person name="Kugler K."/>
            <person name="Rivarola-Duarte L."/>
            <person name="Spannagl M."/>
            <person name="Mayer K.F.X."/>
            <person name="Lu F.H."/>
            <person name="Bevan M.W."/>
            <person name="Leroy P."/>
            <person name="Li P."/>
            <person name="You F.M."/>
            <person name="Sun Q."/>
            <person name="Liu Z."/>
            <person name="Lyons E."/>
            <person name="Wicker T."/>
            <person name="Salzberg S.L."/>
            <person name="Devos K.M."/>
            <person name="Dvorak J."/>
        </authorList>
    </citation>
    <scope>NUCLEOTIDE SEQUENCE [LARGE SCALE GENOMIC DNA]</scope>
    <source>
        <strain evidence="13">cv. AL8/78</strain>
    </source>
</reference>
<dbReference type="SMART" id="SM00614">
    <property type="entry name" value="ZnF_BED"/>
    <property type="match status" value="1"/>
</dbReference>
<dbReference type="GO" id="GO:0051707">
    <property type="term" value="P:response to other organism"/>
    <property type="evidence" value="ECO:0007669"/>
    <property type="project" value="UniProtKB-ARBA"/>
</dbReference>
<dbReference type="InterPro" id="IPR002182">
    <property type="entry name" value="NB-ARC"/>
</dbReference>
<dbReference type="InterPro" id="IPR027417">
    <property type="entry name" value="P-loop_NTPase"/>
</dbReference>
<evidence type="ECO:0000256" key="8">
    <source>
        <dbReference type="ARBA" id="ARBA00022833"/>
    </source>
</evidence>
<keyword evidence="14" id="KW-1185">Reference proteome</keyword>
<evidence type="ECO:0000256" key="6">
    <source>
        <dbReference type="ARBA" id="ARBA00022771"/>
    </source>
</evidence>
<organism evidence="13 14">
    <name type="scientific">Aegilops tauschii subsp. strangulata</name>
    <name type="common">Goatgrass</name>
    <dbReference type="NCBI Taxonomy" id="200361"/>
    <lineage>
        <taxon>Eukaryota</taxon>
        <taxon>Viridiplantae</taxon>
        <taxon>Streptophyta</taxon>
        <taxon>Embryophyta</taxon>
        <taxon>Tracheophyta</taxon>
        <taxon>Spermatophyta</taxon>
        <taxon>Magnoliopsida</taxon>
        <taxon>Liliopsida</taxon>
        <taxon>Poales</taxon>
        <taxon>Poaceae</taxon>
        <taxon>BOP clade</taxon>
        <taxon>Pooideae</taxon>
        <taxon>Triticodae</taxon>
        <taxon>Triticeae</taxon>
        <taxon>Triticinae</taxon>
        <taxon>Aegilops</taxon>
    </lineage>
</organism>
<keyword evidence="2" id="KW-0433">Leucine-rich repeat</keyword>
<evidence type="ECO:0000256" key="4">
    <source>
        <dbReference type="ARBA" id="ARBA00022737"/>
    </source>
</evidence>
<evidence type="ECO:0000256" key="10">
    <source>
        <dbReference type="PROSITE-ProRule" id="PRU00027"/>
    </source>
</evidence>
<evidence type="ECO:0000256" key="2">
    <source>
        <dbReference type="ARBA" id="ARBA00022614"/>
    </source>
</evidence>
<feature type="compositionally biased region" description="Polar residues" evidence="11">
    <location>
        <begin position="1"/>
        <end position="10"/>
    </location>
</feature>
<sequence length="1472" mass="165244">GLTIVMQSIRTEPERKPTQHAGHSSHSHQPSRPAVSSPFRCCCFRRDLLMEAVEDTTTLEAAIGWLSDTILANLPAGGKLVSWIRQAGLGNDVEKLKSEVEAVEMVVSAVQGRAAGNKPLAKSLARVKELLYDADDVVDELDCYRLQQELQPETLLEMDGHGMQQVDRSSESETIDVQGSGNSRLRFEGWIHFEITEFEQNGGPVKAMCKHCQTVLKCKTNKGTSVLHNHLKSKGCAKKRGASDPSSSTADAITIPTPVVTVSRKRTRTSQESTHITAANPNGWNKDAFSERIQDIISQLQGKHGAITRLLQILPSDYVGARSSHCQSRILDPCRRTSCVFQGKVYGRAAEKRSIKKLIQEHKPTASVTVLPIVGIGGVGKTALAQLVYNDPALESQFDRKIWIWVSNNFDEMRLTREMLTCISPETHDGICNFIKLQEVLKGHIKTKRVLLILDDVWEVMDDCVWNKLLAPFKSDNAKGNMIIMTTRKPSVANSRGTTGPINLGALGKDHFWQLFKSCTFGDESYEAQASLSDLGQEIAQKLKGNPLAAQTVGPLLRDHLTVDHWSNTLKTEAWNSLQHTGGIMSALKLSYDELPYPVQQCCSYCSIFPYGYEFIAEELVRLWISQGFVKRDHPNMSLEETGRYYLTDLVNLGLFERKGSSLGSQTQTCYAMSGLMHDFARLVSRTECATLDGLQCNEMLPNVHHLSIVTSFVYQRQDWTGNILRSEKFEFLLQNIVASVSKLRTLVLIGEYDSFFFKAFQDVFEKAHNLRMLQMSATSADFNSFMCSLVNPTRLRYLKLADGHDEQKAMPRVLSKFFHLQVLDVTFFMSLHTVHLEGCGERIVLSTLEMLRFLKRLKLRNMRSVTKVSVPSLEELVLYEMPDLQRCSCTSMGDMKSSLRVLEIQSCPALEVFDLFRKGHNYELEHKPWLPSLRKLIMCNCPLLQVQIPLPPSAILSELLIRGVSTIMKMWGSSMGTFKIECELPFAEMMPLDDRILAFHNLKDIKYLEISCCANITSISFKGLGQLNSLKSLKILLCKELFSSDDVPEQTLEDIITANNAALLALESLDIRGCGIRGTWLSLMLRHSPTLKELNLDMCPRLKQLKVEEVSSSWYLYDAFRSSVRASSVYVDDAWPGLAVDGVVHIPWNLRKITIGGCPELMFDGSREGFAGFISFEEVEEDDEEKGRCLLPQSLEQLVWSDYSRKTLRPCFVGNVTCLKKLHVDSIRLECLQLDSFTALEDLKIECCDRFVSLEGMKSVGTLRSLALVQNPRLESLQLNSCTSLERFEVHDCSSLIALEGLRSLVNLKHFEIFGSPALDSFTYEPIEGISSHSYELFPSLESLKTDDLCHLKTLFHKGLTCLRSLTLFYSDATRLTDEQERVLLLLGSLQKLSFDNCEHLVHLPPGLHGLPSLKTLKIIDCEGISELPIEGLPPSLEELEILCCSAELSKQCRLLATSKLEVEIDGCYLD</sequence>
<dbReference type="SUPFAM" id="SSF52047">
    <property type="entry name" value="RNI-like"/>
    <property type="match status" value="2"/>
</dbReference>
<dbReference type="InterPro" id="IPR003656">
    <property type="entry name" value="Znf_BED"/>
</dbReference>
<keyword evidence="6 10" id="KW-0863">Zinc-finger</keyword>
<evidence type="ECO:0000256" key="7">
    <source>
        <dbReference type="ARBA" id="ARBA00022821"/>
    </source>
</evidence>
<name>A0A453Q6D1_AEGTS</name>
<proteinExistence type="inferred from homology"/>
<feature type="region of interest" description="Disordered" evidence="11">
    <location>
        <begin position="1"/>
        <end position="36"/>
    </location>
</feature>
<reference evidence="14" key="2">
    <citation type="journal article" date="2017" name="Nat. Plants">
        <title>The Aegilops tauschii genome reveals multiple impacts of transposons.</title>
        <authorList>
            <person name="Zhao G."/>
            <person name="Zou C."/>
            <person name="Li K."/>
            <person name="Wang K."/>
            <person name="Li T."/>
            <person name="Gao L."/>
            <person name="Zhang X."/>
            <person name="Wang H."/>
            <person name="Yang Z."/>
            <person name="Liu X."/>
            <person name="Jiang W."/>
            <person name="Mao L."/>
            <person name="Kong X."/>
            <person name="Jiao Y."/>
            <person name="Jia J."/>
        </authorList>
    </citation>
    <scope>NUCLEOTIDE SEQUENCE [LARGE SCALE GENOMIC DNA]</scope>
    <source>
        <strain evidence="14">cv. AL8/78</strain>
    </source>
</reference>
<evidence type="ECO:0000256" key="11">
    <source>
        <dbReference type="SAM" id="MobiDB-lite"/>
    </source>
</evidence>
<keyword evidence="7" id="KW-0611">Plant defense</keyword>
<dbReference type="PANTHER" id="PTHR36766">
    <property type="entry name" value="PLANT BROAD-SPECTRUM MILDEW RESISTANCE PROTEIN RPW8"/>
    <property type="match status" value="1"/>
</dbReference>
<dbReference type="GO" id="GO:0005524">
    <property type="term" value="F:ATP binding"/>
    <property type="evidence" value="ECO:0007669"/>
    <property type="project" value="UniProtKB-KW"/>
</dbReference>
<reference evidence="14" key="1">
    <citation type="journal article" date="2014" name="Science">
        <title>Ancient hybridizations among the ancestral genomes of bread wheat.</title>
        <authorList>
            <consortium name="International Wheat Genome Sequencing Consortium,"/>
            <person name="Marcussen T."/>
            <person name="Sandve S.R."/>
            <person name="Heier L."/>
            <person name="Spannagl M."/>
            <person name="Pfeifer M."/>
            <person name="Jakobsen K.S."/>
            <person name="Wulff B.B."/>
            <person name="Steuernagel B."/>
            <person name="Mayer K.F."/>
            <person name="Olsen O.A."/>
        </authorList>
    </citation>
    <scope>NUCLEOTIDE SEQUENCE [LARGE SCALE GENOMIC DNA]</scope>
    <source>
        <strain evidence="14">cv. AL8/78</strain>
    </source>
</reference>
<evidence type="ECO:0000313" key="14">
    <source>
        <dbReference type="Proteomes" id="UP000015105"/>
    </source>
</evidence>
<evidence type="ECO:0000256" key="1">
    <source>
        <dbReference type="ARBA" id="ARBA00008894"/>
    </source>
</evidence>
<evidence type="ECO:0000259" key="12">
    <source>
        <dbReference type="PROSITE" id="PS50808"/>
    </source>
</evidence>
<dbReference type="EnsemblPlants" id="AET6Gv20991800.1">
    <property type="protein sequence ID" value="AET6Gv20991800.1"/>
    <property type="gene ID" value="AET6Gv20991800"/>
</dbReference>
<reference evidence="13" key="5">
    <citation type="journal article" date="2021" name="G3 (Bethesda)">
        <title>Aegilops tauschii genome assembly Aet v5.0 features greater sequence contiguity and improved annotation.</title>
        <authorList>
            <person name="Wang L."/>
            <person name="Zhu T."/>
            <person name="Rodriguez J.C."/>
            <person name="Deal K.R."/>
            <person name="Dubcovsky J."/>
            <person name="McGuire P.E."/>
            <person name="Lux T."/>
            <person name="Spannagl M."/>
            <person name="Mayer K.F.X."/>
            <person name="Baldrich P."/>
            <person name="Meyers B.C."/>
            <person name="Huo N."/>
            <person name="Gu Y.Q."/>
            <person name="Zhou H."/>
            <person name="Devos K.M."/>
            <person name="Bennetzen J.L."/>
            <person name="Unver T."/>
            <person name="Budak H."/>
            <person name="Gulick P.J."/>
            <person name="Galiba G."/>
            <person name="Kalapos B."/>
            <person name="Nelson D.R."/>
            <person name="Li P."/>
            <person name="You F.M."/>
            <person name="Luo M.C."/>
            <person name="Dvorak J."/>
        </authorList>
    </citation>
    <scope>NUCLEOTIDE SEQUENCE [LARGE SCALE GENOMIC DNA]</scope>
    <source>
        <strain evidence="13">cv. AL8/78</strain>
    </source>
</reference>
<keyword evidence="4" id="KW-0677">Repeat</keyword>
<dbReference type="Gene3D" id="1.20.5.4130">
    <property type="match status" value="1"/>
</dbReference>
<keyword evidence="8" id="KW-0862">Zinc</keyword>
<keyword evidence="9" id="KW-0067">ATP-binding</keyword>
<dbReference type="InterPro" id="IPR036388">
    <property type="entry name" value="WH-like_DNA-bd_sf"/>
</dbReference>
<dbReference type="Pfam" id="PF18052">
    <property type="entry name" value="Rx_N"/>
    <property type="match status" value="1"/>
</dbReference>
<accession>A0A453Q6D1</accession>
<protein>
    <recommendedName>
        <fullName evidence="12">BED-type domain-containing protein</fullName>
    </recommendedName>
</protein>
<dbReference type="PROSITE" id="PS50808">
    <property type="entry name" value="ZF_BED"/>
    <property type="match status" value="1"/>
</dbReference>
<dbReference type="InterPro" id="IPR032675">
    <property type="entry name" value="LRR_dom_sf"/>
</dbReference>